<dbReference type="WBParaSite" id="MCU_010010-RA">
    <property type="protein sequence ID" value="MCU_010010-RA"/>
    <property type="gene ID" value="MCU_010010"/>
</dbReference>
<feature type="compositionally biased region" description="Polar residues" evidence="1">
    <location>
        <begin position="68"/>
        <end position="80"/>
    </location>
</feature>
<evidence type="ECO:0000313" key="2">
    <source>
        <dbReference type="WBParaSite" id="MCU_010010-RA"/>
    </source>
</evidence>
<evidence type="ECO:0000256" key="1">
    <source>
        <dbReference type="SAM" id="MobiDB-lite"/>
    </source>
</evidence>
<feature type="compositionally biased region" description="Basic and acidic residues" evidence="1">
    <location>
        <begin position="81"/>
        <end position="98"/>
    </location>
</feature>
<organism evidence="2">
    <name type="scientific">Mesocestoides corti</name>
    <name type="common">Flatworm</name>
    <dbReference type="NCBI Taxonomy" id="53468"/>
    <lineage>
        <taxon>Eukaryota</taxon>
        <taxon>Metazoa</taxon>
        <taxon>Spiralia</taxon>
        <taxon>Lophotrochozoa</taxon>
        <taxon>Platyhelminthes</taxon>
        <taxon>Cestoda</taxon>
        <taxon>Eucestoda</taxon>
        <taxon>Cyclophyllidea</taxon>
        <taxon>Mesocestoididae</taxon>
        <taxon>Mesocestoides</taxon>
    </lineage>
</organism>
<proteinExistence type="predicted"/>
<dbReference type="AlphaFoldDB" id="A0A5K3FPI5"/>
<reference evidence="2" key="1">
    <citation type="submission" date="2019-11" db="UniProtKB">
        <authorList>
            <consortium name="WormBaseParasite"/>
        </authorList>
    </citation>
    <scope>IDENTIFICATION</scope>
</reference>
<accession>A0A5K3FPI5</accession>
<protein>
    <submittedName>
        <fullName evidence="2">DUF630 family protein</fullName>
    </submittedName>
</protein>
<name>A0A5K3FPI5_MESCO</name>
<sequence>MVLKGDATDSEILKQGHLQHHIVTCLQSYAKAFVQHTADLLLLKRSISQISGNFCPTCLLGSSIRNQQKKNSVGVSNVSNDKGDKREERSELEARQCDTESPVPKTTPKLKGGPSAGSDFSKFYDAVGRDFESGAYGPRNE</sequence>
<feature type="region of interest" description="Disordered" evidence="1">
    <location>
        <begin position="68"/>
        <end position="122"/>
    </location>
</feature>